<dbReference type="AlphaFoldDB" id="A0A5K1UTX8"/>
<organism evidence="1 2">
    <name type="scientific">Entamoeba histolytica</name>
    <dbReference type="NCBI Taxonomy" id="5759"/>
    <lineage>
        <taxon>Eukaryota</taxon>
        <taxon>Amoebozoa</taxon>
        <taxon>Evosea</taxon>
        <taxon>Archamoebae</taxon>
        <taxon>Mastigamoebida</taxon>
        <taxon>Entamoebidae</taxon>
        <taxon>Entamoeba</taxon>
    </lineage>
</organism>
<gene>
    <name evidence="1" type="ORF">CL6EHI_094020</name>
</gene>
<evidence type="ECO:0000313" key="2">
    <source>
        <dbReference type="Proteomes" id="UP000078387"/>
    </source>
</evidence>
<proteinExistence type="predicted"/>
<name>A0A5K1UTX8_ENTHI</name>
<evidence type="ECO:0000313" key="1">
    <source>
        <dbReference type="EMBL" id="GAT93891.1"/>
    </source>
</evidence>
<dbReference type="Proteomes" id="UP000078387">
    <property type="component" value="Unassembled WGS sequence"/>
</dbReference>
<dbReference type="EMBL" id="BDEQ01000001">
    <property type="protein sequence ID" value="GAT93891.1"/>
    <property type="molecule type" value="Genomic_DNA"/>
</dbReference>
<protein>
    <submittedName>
        <fullName evidence="1">Uncharacterized protein</fullName>
    </submittedName>
</protein>
<sequence length="92" mass="10910">MVLTVVNMHQNSQVITQLTLNLMVIKLVKHHMKFVLERELIIKNQELIASNLLFLLKVKEEDLLNQVMLNSQLKLFMKMEQKFHKKILISKI</sequence>
<dbReference type="VEuPathDB" id="AmoebaDB:EHI_094020"/>
<reference evidence="1 2" key="1">
    <citation type="submission" date="2016-05" db="EMBL/GenBank/DDBJ databases">
        <title>First whole genome sequencing of Entamoeba histolytica HM1:IMSS-clone-6.</title>
        <authorList>
            <person name="Mukherjee Avik.K."/>
            <person name="Izumyama S."/>
            <person name="Nakada-Tsukui K."/>
            <person name="Nozaki T."/>
        </authorList>
    </citation>
    <scope>NUCLEOTIDE SEQUENCE [LARGE SCALE GENOMIC DNA]</scope>
    <source>
        <strain evidence="1 2">HM1:IMSS clone 6</strain>
    </source>
</reference>
<comment type="caution">
    <text evidence="1">The sequence shown here is derived from an EMBL/GenBank/DDBJ whole genome shotgun (WGS) entry which is preliminary data.</text>
</comment>
<dbReference type="VEuPathDB" id="AmoebaDB:KM1_129000"/>
<accession>A0A5K1UTX8</accession>